<evidence type="ECO:0000313" key="5">
    <source>
        <dbReference type="EMBL" id="KAJ2784488.1"/>
    </source>
</evidence>
<proteinExistence type="inferred from homology"/>
<comment type="similarity">
    <text evidence="1">Belongs to the TRAPPC13 family.</text>
</comment>
<dbReference type="Pfam" id="PF06159">
    <property type="entry name" value="TRAPPC13_N"/>
    <property type="match status" value="1"/>
</dbReference>
<dbReference type="EMBL" id="JANBUL010000026">
    <property type="protein sequence ID" value="KAJ2784488.1"/>
    <property type="molecule type" value="Genomic_DNA"/>
</dbReference>
<dbReference type="InterPro" id="IPR055427">
    <property type="entry name" value="TRAPPC13_N"/>
</dbReference>
<feature type="domain" description="Trafficking protein particle complex subunit 13 N-terminal" evidence="2">
    <location>
        <begin position="9"/>
        <end position="185"/>
    </location>
</feature>
<organism evidence="5 6">
    <name type="scientific">Coemansia javaensis</name>
    <dbReference type="NCBI Taxonomy" id="2761396"/>
    <lineage>
        <taxon>Eukaryota</taxon>
        <taxon>Fungi</taxon>
        <taxon>Fungi incertae sedis</taxon>
        <taxon>Zoopagomycota</taxon>
        <taxon>Kickxellomycotina</taxon>
        <taxon>Kickxellomycetes</taxon>
        <taxon>Kickxellales</taxon>
        <taxon>Kickxellaceae</taxon>
        <taxon>Coemansia</taxon>
    </lineage>
</organism>
<dbReference type="Pfam" id="PF23647">
    <property type="entry name" value="TRAPPC13_M"/>
    <property type="match status" value="1"/>
</dbReference>
<evidence type="ECO:0008006" key="7">
    <source>
        <dbReference type="Google" id="ProtNLM"/>
    </source>
</evidence>
<dbReference type="Proteomes" id="UP001140217">
    <property type="component" value="Unassembled WGS sequence"/>
</dbReference>
<feature type="domain" description="Trafficking protein particle complex subunit 13 C-terminal" evidence="3">
    <location>
        <begin position="335"/>
        <end position="428"/>
    </location>
</feature>
<dbReference type="Pfam" id="PF23643">
    <property type="entry name" value="TRAPPC13_C"/>
    <property type="match status" value="1"/>
</dbReference>
<accession>A0A9W8HE13</accession>
<sequence length="430" mass="45876">MASLMRKDHPLTLKVMRLSRPALAETQPQPVDSSASVLAQPLREAGQTRLAQSGQLRSDARQAAHDDARPLDAFPLAEALVLPRSFGTMYLGETFTAQVCVCNESALVVRDVAVRVAMQTATQQLALVEPAGDAPQPQLGAGQPLGLQVAHEIKELGTHTLVCSIAYLSAQGERCTLQRLFRFQASNPLVVKTKVHHLARDVLLEVQVGNATHGPMALERLRFEPASPFAAEDLGVLPGGAALWGSRAGFMQPGDVRQYLYRLRQPPPAAGAPPDEERAARYAAALGRLDILWRGAFGSTGRLQTSQLLRRPPGMQLLEVDSVQLVGAAAAAAAATVEVPFVARVRVRNASDRAMAVAATAHAHRHPLVVPCGPAQREIGPLGAGEAREVDLEFLPLVPGVQRFGAMTLADSLSGYTHEVDHLLDVAVSG</sequence>
<protein>
    <recommendedName>
        <fullName evidence="7">Trafficking protein particle complex subunit 13</fullName>
    </recommendedName>
</protein>
<dbReference type="AlphaFoldDB" id="A0A9W8HE13"/>
<dbReference type="PANTHER" id="PTHR13134:SF3">
    <property type="entry name" value="TRAFFICKING PROTEIN PARTICLE COMPLEX SUBUNIT 13"/>
    <property type="match status" value="1"/>
</dbReference>
<evidence type="ECO:0000259" key="2">
    <source>
        <dbReference type="Pfam" id="PF06159"/>
    </source>
</evidence>
<evidence type="ECO:0000256" key="1">
    <source>
        <dbReference type="ARBA" id="ARBA00010785"/>
    </source>
</evidence>
<evidence type="ECO:0000313" key="6">
    <source>
        <dbReference type="Proteomes" id="UP001140217"/>
    </source>
</evidence>
<feature type="domain" description="Trafficking protein particle complex subunit 13 middle" evidence="4">
    <location>
        <begin position="190"/>
        <end position="313"/>
    </location>
</feature>
<dbReference type="InterPro" id="IPR055428">
    <property type="entry name" value="TRAPPC13_C"/>
</dbReference>
<comment type="caution">
    <text evidence="5">The sequence shown here is derived from an EMBL/GenBank/DDBJ whole genome shotgun (WGS) entry which is preliminary data.</text>
</comment>
<dbReference type="OrthoDB" id="10250284at2759"/>
<keyword evidence="6" id="KW-1185">Reference proteome</keyword>
<evidence type="ECO:0000259" key="3">
    <source>
        <dbReference type="Pfam" id="PF23643"/>
    </source>
</evidence>
<dbReference type="InterPro" id="IPR055429">
    <property type="entry name" value="TRAPPC13_M"/>
</dbReference>
<name>A0A9W8HE13_9FUNG</name>
<dbReference type="GO" id="GO:1990072">
    <property type="term" value="C:TRAPPIII protein complex"/>
    <property type="evidence" value="ECO:0007669"/>
    <property type="project" value="TreeGrafter"/>
</dbReference>
<evidence type="ECO:0000259" key="4">
    <source>
        <dbReference type="Pfam" id="PF23647"/>
    </source>
</evidence>
<dbReference type="PANTHER" id="PTHR13134">
    <property type="entry name" value="TRAFFICKING PROTEIN PARTICLE COMPLEX SUBUNIT 13"/>
    <property type="match status" value="1"/>
</dbReference>
<gene>
    <name evidence="5" type="ORF">H4R18_001110</name>
</gene>
<reference evidence="5" key="1">
    <citation type="submission" date="2022-07" db="EMBL/GenBank/DDBJ databases">
        <title>Phylogenomic reconstructions and comparative analyses of Kickxellomycotina fungi.</title>
        <authorList>
            <person name="Reynolds N.K."/>
            <person name="Stajich J.E."/>
            <person name="Barry K."/>
            <person name="Grigoriev I.V."/>
            <person name="Crous P."/>
            <person name="Smith M.E."/>
        </authorList>
    </citation>
    <scope>NUCLEOTIDE SEQUENCE</scope>
    <source>
        <strain evidence="5">NBRC 105414</strain>
    </source>
</reference>
<dbReference type="InterPro" id="IPR010378">
    <property type="entry name" value="TRAPPC13"/>
</dbReference>